<proteinExistence type="predicted"/>
<protein>
    <submittedName>
        <fullName evidence="1">Uncharacterized protein</fullName>
    </submittedName>
</protein>
<dbReference type="AlphaFoldDB" id="A0AAD7R016"/>
<sequence length="58" mass="6728">VLHLRLPVLHREHRGADHQRRHAGLHLHEDGAVAPARRDAHLRPALPSSRRRVWRLSS</sequence>
<keyword evidence="2" id="KW-1185">Reference proteome</keyword>
<comment type="caution">
    <text evidence="1">The sequence shown here is derived from an EMBL/GenBank/DDBJ whole genome shotgun (WGS) entry which is preliminary data.</text>
</comment>
<dbReference type="Proteomes" id="UP001221898">
    <property type="component" value="Unassembled WGS sequence"/>
</dbReference>
<accession>A0AAD7R016</accession>
<reference evidence="1" key="1">
    <citation type="journal article" date="2023" name="Science">
        <title>Genome structures resolve the early diversification of teleost fishes.</title>
        <authorList>
            <person name="Parey E."/>
            <person name="Louis A."/>
            <person name="Montfort J."/>
            <person name="Bouchez O."/>
            <person name="Roques C."/>
            <person name="Iampietro C."/>
            <person name="Lluch J."/>
            <person name="Castinel A."/>
            <person name="Donnadieu C."/>
            <person name="Desvignes T."/>
            <person name="Floi Bucao C."/>
            <person name="Jouanno E."/>
            <person name="Wen M."/>
            <person name="Mejri S."/>
            <person name="Dirks R."/>
            <person name="Jansen H."/>
            <person name="Henkel C."/>
            <person name="Chen W.J."/>
            <person name="Zahm M."/>
            <person name="Cabau C."/>
            <person name="Klopp C."/>
            <person name="Thompson A.W."/>
            <person name="Robinson-Rechavi M."/>
            <person name="Braasch I."/>
            <person name="Lecointre G."/>
            <person name="Bobe J."/>
            <person name="Postlethwait J.H."/>
            <person name="Berthelot C."/>
            <person name="Roest Crollius H."/>
            <person name="Guiguen Y."/>
        </authorList>
    </citation>
    <scope>NUCLEOTIDE SEQUENCE</scope>
    <source>
        <strain evidence="1">NC1722</strain>
    </source>
</reference>
<evidence type="ECO:0000313" key="2">
    <source>
        <dbReference type="Proteomes" id="UP001221898"/>
    </source>
</evidence>
<dbReference type="EMBL" id="JAINUG010002711">
    <property type="protein sequence ID" value="KAJ8347428.1"/>
    <property type="molecule type" value="Genomic_DNA"/>
</dbReference>
<feature type="non-terminal residue" evidence="1">
    <location>
        <position position="58"/>
    </location>
</feature>
<name>A0AAD7R016_9TELE</name>
<evidence type="ECO:0000313" key="1">
    <source>
        <dbReference type="EMBL" id="KAJ8347428.1"/>
    </source>
</evidence>
<organism evidence="1 2">
    <name type="scientific">Aldrovandia affinis</name>
    <dbReference type="NCBI Taxonomy" id="143900"/>
    <lineage>
        <taxon>Eukaryota</taxon>
        <taxon>Metazoa</taxon>
        <taxon>Chordata</taxon>
        <taxon>Craniata</taxon>
        <taxon>Vertebrata</taxon>
        <taxon>Euteleostomi</taxon>
        <taxon>Actinopterygii</taxon>
        <taxon>Neopterygii</taxon>
        <taxon>Teleostei</taxon>
        <taxon>Notacanthiformes</taxon>
        <taxon>Halosauridae</taxon>
        <taxon>Aldrovandia</taxon>
    </lineage>
</organism>
<gene>
    <name evidence="1" type="ORF">AAFF_G00205130</name>
</gene>